<evidence type="ECO:0000256" key="1">
    <source>
        <dbReference type="SAM" id="Phobius"/>
    </source>
</evidence>
<evidence type="ECO:0000313" key="2">
    <source>
        <dbReference type="EMBL" id="BDB54525.1"/>
    </source>
</evidence>
<keyword evidence="1" id="KW-0472">Membrane</keyword>
<organism evidence="2 3">
    <name type="scientific">Flavobacterium ammoniigenes</name>
    <dbReference type="NCBI Taxonomy" id="1751095"/>
    <lineage>
        <taxon>Bacteria</taxon>
        <taxon>Pseudomonadati</taxon>
        <taxon>Bacteroidota</taxon>
        <taxon>Flavobacteriia</taxon>
        <taxon>Flavobacteriales</taxon>
        <taxon>Flavobacteriaceae</taxon>
        <taxon>Flavobacterium</taxon>
    </lineage>
</organism>
<accession>A0ABN6KYN6</accession>
<dbReference type="EMBL" id="AP025184">
    <property type="protein sequence ID" value="BDB54525.1"/>
    <property type="molecule type" value="Genomic_DNA"/>
</dbReference>
<reference evidence="2 3" key="2">
    <citation type="journal article" date="2022" name="Microorganisms">
        <title>Complete Genome Sequences of Two Flavobacterium ammonificans Strains and a Flavobacterium ammoniigenes Strain of Ammonifying Bacterioplankton Isolated from Surface River Water.</title>
        <authorList>
            <person name="Suda W."/>
            <person name="Ogata Y."/>
            <person name="Shindo C."/>
            <person name="Watanabe K."/>
        </authorList>
    </citation>
    <scope>NUCLEOTIDE SEQUENCE [LARGE SCALE GENOMIC DNA]</scope>
    <source>
        <strain evidence="2 3">GENT5</strain>
    </source>
</reference>
<sequence length="51" mass="5538">MKAEGKLGKIITLGTVLDLGVFWALLKLNKEFMARGVILAVIVLTLITLLV</sequence>
<keyword evidence="1" id="KW-0812">Transmembrane</keyword>
<protein>
    <submittedName>
        <fullName evidence="2">Uncharacterized protein</fullName>
    </submittedName>
</protein>
<name>A0ABN6KYN6_9FLAO</name>
<keyword evidence="1" id="KW-1133">Transmembrane helix</keyword>
<feature type="transmembrane region" description="Helical" evidence="1">
    <location>
        <begin position="32"/>
        <end position="50"/>
    </location>
</feature>
<gene>
    <name evidence="2" type="ORF">GENT5_08300</name>
</gene>
<dbReference type="Proteomes" id="UP001319867">
    <property type="component" value="Chromosome"/>
</dbReference>
<feature type="transmembrane region" description="Helical" evidence="1">
    <location>
        <begin position="7"/>
        <end position="26"/>
    </location>
</feature>
<evidence type="ECO:0000313" key="3">
    <source>
        <dbReference type="Proteomes" id="UP001319867"/>
    </source>
</evidence>
<proteinExistence type="predicted"/>
<keyword evidence="3" id="KW-1185">Reference proteome</keyword>
<reference evidence="2 3" key="1">
    <citation type="journal article" date="2022" name="Int. J. Syst. Evol. Microbiol.">
        <title>Flavobacterium ammonificans sp. nov. and Flavobacterium ammoniigenes sp. nov., ammonifying bacteria isolated from surface river water.</title>
        <authorList>
            <person name="Watanabe K."/>
            <person name="Kitamura T."/>
            <person name="Ogata Y."/>
            <person name="Shindo C."/>
            <person name="Suda W."/>
        </authorList>
    </citation>
    <scope>NUCLEOTIDE SEQUENCE [LARGE SCALE GENOMIC DNA]</scope>
    <source>
        <strain evidence="2 3">GENT5</strain>
    </source>
</reference>